<evidence type="ECO:0000313" key="3">
    <source>
        <dbReference type="EMBL" id="GGP36821.1"/>
    </source>
</evidence>
<dbReference type="InterPro" id="IPR003961">
    <property type="entry name" value="FN3_dom"/>
</dbReference>
<name>A0A918ECL3_9PSEU</name>
<keyword evidence="2" id="KW-0624">Polysaccharide degradation</keyword>
<reference evidence="3" key="1">
    <citation type="journal article" date="2014" name="Int. J. Syst. Evol. Microbiol.">
        <title>Complete genome sequence of Corynebacterium casei LMG S-19264T (=DSM 44701T), isolated from a smear-ripened cheese.</title>
        <authorList>
            <consortium name="US DOE Joint Genome Institute (JGI-PGF)"/>
            <person name="Walter F."/>
            <person name="Albersmeier A."/>
            <person name="Kalinowski J."/>
            <person name="Ruckert C."/>
        </authorList>
    </citation>
    <scope>NUCLEOTIDE SEQUENCE</scope>
    <source>
        <strain evidence="3">JCM 3313</strain>
    </source>
</reference>
<dbReference type="Gene3D" id="2.60.40.10">
    <property type="entry name" value="Immunoglobulins"/>
    <property type="match status" value="1"/>
</dbReference>
<dbReference type="GO" id="GO:0000272">
    <property type="term" value="P:polysaccharide catabolic process"/>
    <property type="evidence" value="ECO:0007669"/>
    <property type="project" value="UniProtKB-KW"/>
</dbReference>
<organism evidence="3 4">
    <name type="scientific">Saccharothrix coeruleofusca</name>
    <dbReference type="NCBI Taxonomy" id="33919"/>
    <lineage>
        <taxon>Bacteria</taxon>
        <taxon>Bacillati</taxon>
        <taxon>Actinomycetota</taxon>
        <taxon>Actinomycetes</taxon>
        <taxon>Pseudonocardiales</taxon>
        <taxon>Pseudonocardiaceae</taxon>
        <taxon>Saccharothrix</taxon>
    </lineage>
</organism>
<dbReference type="EMBL" id="BMRG01000001">
    <property type="protein sequence ID" value="GGP36821.1"/>
    <property type="molecule type" value="Genomic_DNA"/>
</dbReference>
<keyword evidence="1" id="KW-0378">Hydrolase</keyword>
<evidence type="ECO:0000256" key="2">
    <source>
        <dbReference type="ARBA" id="ARBA00023326"/>
    </source>
</evidence>
<keyword evidence="1" id="KW-0326">Glycosidase</keyword>
<accession>A0A918ECL3</accession>
<evidence type="ECO:0008006" key="5">
    <source>
        <dbReference type="Google" id="ProtNLM"/>
    </source>
</evidence>
<keyword evidence="4" id="KW-1185">Reference proteome</keyword>
<comment type="caution">
    <text evidence="3">The sequence shown here is derived from an EMBL/GenBank/DDBJ whole genome shotgun (WGS) entry which is preliminary data.</text>
</comment>
<keyword evidence="2" id="KW-0119">Carbohydrate metabolism</keyword>
<dbReference type="AlphaFoldDB" id="A0A918ECL3"/>
<dbReference type="CDD" id="cd00063">
    <property type="entry name" value="FN3"/>
    <property type="match status" value="1"/>
</dbReference>
<dbReference type="Proteomes" id="UP000639606">
    <property type="component" value="Unassembled WGS sequence"/>
</dbReference>
<dbReference type="RefSeq" id="WP_189221370.1">
    <property type="nucleotide sequence ID" value="NZ_BMRG01000001.1"/>
</dbReference>
<evidence type="ECO:0000256" key="1">
    <source>
        <dbReference type="ARBA" id="ARBA00023295"/>
    </source>
</evidence>
<dbReference type="InterPro" id="IPR036116">
    <property type="entry name" value="FN3_sf"/>
</dbReference>
<gene>
    <name evidence="3" type="ORF">GCM10010185_05030</name>
</gene>
<dbReference type="GO" id="GO:0016798">
    <property type="term" value="F:hydrolase activity, acting on glycosyl bonds"/>
    <property type="evidence" value="ECO:0007669"/>
    <property type="project" value="UniProtKB-KW"/>
</dbReference>
<proteinExistence type="predicted"/>
<dbReference type="InterPro" id="IPR013783">
    <property type="entry name" value="Ig-like_fold"/>
</dbReference>
<sequence length="573" mass="59347">MDRRGFVAVVAGVALLGGTIAVLRQESAPPPPDGPFAHFLAEGVGHSTDEGSPATPTDLALTALDLTSLRVGWRGTATGGYEVRWADRVRLVRATETELTGLPPNADVRVEVRALDPLGRRSAPATAEAVPRLAHDVSWADPLVHPVDRFDGPEALAPRRWRVLDDGVADCLGLTGAADKRLRITCDRVDLQSNVPVRLSPPHPDGAVARVVLTTDGPSGLGAVRDAGEIVVALLPEPFHDSGPLTDPLPPGAVALRVGERAAGFTTGEGVPATTRRVPVTGQVRPPVSGVRHRWELRVLPDALVALVDGEVVAAAPVAVPWTAARARLAFRGSRFTQVDSFGVGGVPAPAEASSLVLLGPGTPDGDDAVSLGHVPAERLAGGTSVRVVAAVGAAAGARLTVRFGDRSAPARVVGTDMFGTLVHADFPLPAPGGAQVRVLGDGVGVLRSHLVVSDGPDAVRPLPRLLERETPGPRAPEPVTAVTQRSGRAEVVVELTAPRGGEIAAVDGVEVDLDGERVAAVPTGGAVGGRHVFTLDLGGLSTGGHRVAVRAVPVDRRLETRLAEEDFQIRPL</sequence>
<reference evidence="3" key="2">
    <citation type="submission" date="2020-09" db="EMBL/GenBank/DDBJ databases">
        <authorList>
            <person name="Sun Q."/>
            <person name="Ohkuma M."/>
        </authorList>
    </citation>
    <scope>NUCLEOTIDE SEQUENCE</scope>
    <source>
        <strain evidence="3">JCM 3313</strain>
    </source>
</reference>
<evidence type="ECO:0000313" key="4">
    <source>
        <dbReference type="Proteomes" id="UP000639606"/>
    </source>
</evidence>
<protein>
    <recommendedName>
        <fullName evidence="5">Fibronectin type-III domain-containing protein</fullName>
    </recommendedName>
</protein>
<dbReference type="SUPFAM" id="SSF49265">
    <property type="entry name" value="Fibronectin type III"/>
    <property type="match status" value="1"/>
</dbReference>